<dbReference type="RefSeq" id="WP_101714421.1">
    <property type="nucleotide sequence ID" value="NZ_CP026100.1"/>
</dbReference>
<dbReference type="PANTHER" id="PTHR33164:SF106">
    <property type="entry name" value="TRANSCRIPTIONAL REGULATORY PROTEIN"/>
    <property type="match status" value="1"/>
</dbReference>
<dbReference type="PRINTS" id="PR00598">
    <property type="entry name" value="HTHMARR"/>
</dbReference>
<reference evidence="4 5" key="1">
    <citation type="submission" date="2017-12" db="EMBL/GenBank/DDBJ databases">
        <title>The genome sequence of Caulobacter flavus CGMCC1 15093.</title>
        <authorList>
            <person name="Gao J."/>
            <person name="Mao X."/>
            <person name="Sun J."/>
        </authorList>
    </citation>
    <scope>NUCLEOTIDE SEQUENCE [LARGE SCALE GENOMIC DNA]</scope>
    <source>
        <strain evidence="4 5">CGMCC1 15093</strain>
    </source>
</reference>
<dbReference type="Proteomes" id="UP000281192">
    <property type="component" value="Chromosome"/>
</dbReference>
<dbReference type="PANTHER" id="PTHR33164">
    <property type="entry name" value="TRANSCRIPTIONAL REGULATOR, MARR FAMILY"/>
    <property type="match status" value="1"/>
</dbReference>
<keyword evidence="6" id="KW-1185">Reference proteome</keyword>
<evidence type="ECO:0000256" key="1">
    <source>
        <dbReference type="SAM" id="MobiDB-lite"/>
    </source>
</evidence>
<dbReference type="KEGG" id="cfh:C1707_08145"/>
<dbReference type="PROSITE" id="PS50995">
    <property type="entry name" value="HTH_MARR_2"/>
    <property type="match status" value="1"/>
</dbReference>
<evidence type="ECO:0000313" key="5">
    <source>
        <dbReference type="Proteomes" id="UP000234483"/>
    </source>
</evidence>
<dbReference type="InterPro" id="IPR036388">
    <property type="entry name" value="WH-like_DNA-bd_sf"/>
</dbReference>
<dbReference type="Gene3D" id="1.10.10.10">
    <property type="entry name" value="Winged helix-like DNA-binding domain superfamily/Winged helix DNA-binding domain"/>
    <property type="match status" value="1"/>
</dbReference>
<dbReference type="EMBL" id="PJRQ01000039">
    <property type="protein sequence ID" value="PLR10035.1"/>
    <property type="molecule type" value="Genomic_DNA"/>
</dbReference>
<dbReference type="SUPFAM" id="SSF46785">
    <property type="entry name" value="Winged helix' DNA-binding domain"/>
    <property type="match status" value="1"/>
</dbReference>
<proteinExistence type="predicted"/>
<feature type="domain" description="HTH marR-type" evidence="2">
    <location>
        <begin position="17"/>
        <end position="149"/>
    </location>
</feature>
<organism evidence="4 5">
    <name type="scientific">Caulobacter flavus</name>
    <dbReference type="NCBI Taxonomy" id="1679497"/>
    <lineage>
        <taxon>Bacteria</taxon>
        <taxon>Pseudomonadati</taxon>
        <taxon>Pseudomonadota</taxon>
        <taxon>Alphaproteobacteria</taxon>
        <taxon>Caulobacterales</taxon>
        <taxon>Caulobacteraceae</taxon>
        <taxon>Caulobacter</taxon>
    </lineage>
</organism>
<dbReference type="InterPro" id="IPR036390">
    <property type="entry name" value="WH_DNA-bd_sf"/>
</dbReference>
<name>A0A2N5CQE9_9CAUL</name>
<gene>
    <name evidence="3" type="ORF">C1707_08145</name>
    <name evidence="4" type="ORF">CFHF_17810</name>
</gene>
<sequence>MDAPPSFPSAHGADTPREPIGHHLRLISTLTREIGKQVAETLGVHVTDIAALEHLLHEGEAQPSQLAAHLKVTTAAATLVVDRLERAGHVRRERRGSDRRSVFVVPVEASAARAFAQLSPMLQALEGVVSALSSDERQVIEAFLGKVVAVYRGIADQPASIAQAG</sequence>
<evidence type="ECO:0000259" key="2">
    <source>
        <dbReference type="PROSITE" id="PS50995"/>
    </source>
</evidence>
<feature type="region of interest" description="Disordered" evidence="1">
    <location>
        <begin position="1"/>
        <end position="20"/>
    </location>
</feature>
<dbReference type="EMBL" id="CP026100">
    <property type="protein sequence ID" value="AYV49492.1"/>
    <property type="molecule type" value="Genomic_DNA"/>
</dbReference>
<dbReference type="Proteomes" id="UP000234483">
    <property type="component" value="Unassembled WGS sequence"/>
</dbReference>
<dbReference type="SMART" id="SM00347">
    <property type="entry name" value="HTH_MARR"/>
    <property type="match status" value="1"/>
</dbReference>
<reference evidence="3 6" key="2">
    <citation type="submission" date="2018-01" db="EMBL/GenBank/DDBJ databases">
        <title>Complete genome sequence of Caulobacter flavus RHGG3.</title>
        <authorList>
            <person name="Yang E."/>
        </authorList>
    </citation>
    <scope>NUCLEOTIDE SEQUENCE [LARGE SCALE GENOMIC DNA]</scope>
    <source>
        <strain evidence="3 6">RHGG3</strain>
    </source>
</reference>
<dbReference type="InterPro" id="IPR039422">
    <property type="entry name" value="MarR/SlyA-like"/>
</dbReference>
<dbReference type="OrthoDB" id="32523at2"/>
<dbReference type="Pfam" id="PF01047">
    <property type="entry name" value="MarR"/>
    <property type="match status" value="1"/>
</dbReference>
<evidence type="ECO:0000313" key="4">
    <source>
        <dbReference type="EMBL" id="PLR10035.1"/>
    </source>
</evidence>
<evidence type="ECO:0000313" key="3">
    <source>
        <dbReference type="EMBL" id="AYV49492.1"/>
    </source>
</evidence>
<protein>
    <submittedName>
        <fullName evidence="4">MarR family transcriptional regulator</fullName>
    </submittedName>
</protein>
<evidence type="ECO:0000313" key="6">
    <source>
        <dbReference type="Proteomes" id="UP000281192"/>
    </source>
</evidence>
<accession>A0A2N5CQE9</accession>
<dbReference type="AlphaFoldDB" id="A0A2N5CQE9"/>
<dbReference type="GO" id="GO:0003700">
    <property type="term" value="F:DNA-binding transcription factor activity"/>
    <property type="evidence" value="ECO:0007669"/>
    <property type="project" value="InterPro"/>
</dbReference>
<dbReference type="InterPro" id="IPR000835">
    <property type="entry name" value="HTH_MarR-typ"/>
</dbReference>
<dbReference type="GO" id="GO:0006950">
    <property type="term" value="P:response to stress"/>
    <property type="evidence" value="ECO:0007669"/>
    <property type="project" value="TreeGrafter"/>
</dbReference>